<sequence>MPRYVLAVDVGGTFTDVICFNEETDEATIAKSSSTPPDFIDGMINGISALDIAPADIKLIKIGTTIATNTIIMRTGARTALVTTSGFTDVLHAARAARPTLYDSDWDPAPALVSRRDTHTVRQRTTYEGEVIEDLDEESLRAIAAKLREQGTEAVAINFLHSYINGEHERRARDILGEELPNAYVSISSDILPEVREFERTSTTVVNAYLGPVLDRYLSALSERLRDFGYDGPMLITHSGGGVMSVEAAREIPARICQSGPAAGVMAGANLGRATDRPNVINLDVGGTSADVSLARGGRPLIRAEWNINFNITINFPSVDVATIGAGGGSIARVDTGGVLKVGPESAGARPGPACYRQGGEAPTVTDANLVLGRLGADTKLAGRVALGLDLAQTAVDQVAGPLGCSRDEAA</sequence>
<dbReference type="InterPro" id="IPR008040">
    <property type="entry name" value="Hydant_A_N"/>
</dbReference>
<gene>
    <name evidence="3" type="ORF">METZ01_LOCUS263962</name>
</gene>
<organism evidence="3">
    <name type="scientific">marine metagenome</name>
    <dbReference type="NCBI Taxonomy" id="408172"/>
    <lineage>
        <taxon>unclassified sequences</taxon>
        <taxon>metagenomes</taxon>
        <taxon>ecological metagenomes</taxon>
    </lineage>
</organism>
<evidence type="ECO:0008006" key="4">
    <source>
        <dbReference type="Google" id="ProtNLM"/>
    </source>
</evidence>
<protein>
    <recommendedName>
        <fullName evidence="4">Hydantoinase/oxoprolinase N-terminal domain-containing protein</fullName>
    </recommendedName>
</protein>
<dbReference type="Pfam" id="PF05378">
    <property type="entry name" value="Hydant_A_N"/>
    <property type="match status" value="1"/>
</dbReference>
<dbReference type="EMBL" id="UINC01074170">
    <property type="protein sequence ID" value="SVC11108.1"/>
    <property type="molecule type" value="Genomic_DNA"/>
</dbReference>
<dbReference type="InterPro" id="IPR002821">
    <property type="entry name" value="Hydantoinase_A"/>
</dbReference>
<dbReference type="GO" id="GO:0005829">
    <property type="term" value="C:cytosol"/>
    <property type="evidence" value="ECO:0007669"/>
    <property type="project" value="TreeGrafter"/>
</dbReference>
<feature type="domain" description="Hydantoinase A/oxoprolinase" evidence="1">
    <location>
        <begin position="200"/>
        <end position="411"/>
    </location>
</feature>
<dbReference type="GO" id="GO:0006749">
    <property type="term" value="P:glutathione metabolic process"/>
    <property type="evidence" value="ECO:0007669"/>
    <property type="project" value="TreeGrafter"/>
</dbReference>
<feature type="non-terminal residue" evidence="3">
    <location>
        <position position="411"/>
    </location>
</feature>
<dbReference type="PANTHER" id="PTHR11365">
    <property type="entry name" value="5-OXOPROLINASE RELATED"/>
    <property type="match status" value="1"/>
</dbReference>
<reference evidence="3" key="1">
    <citation type="submission" date="2018-05" db="EMBL/GenBank/DDBJ databases">
        <authorList>
            <person name="Lanie J.A."/>
            <person name="Ng W.-L."/>
            <person name="Kazmierczak K.M."/>
            <person name="Andrzejewski T.M."/>
            <person name="Davidsen T.M."/>
            <person name="Wayne K.J."/>
            <person name="Tettelin H."/>
            <person name="Glass J.I."/>
            <person name="Rusch D."/>
            <person name="Podicherti R."/>
            <person name="Tsui H.-C.T."/>
            <person name="Winkler M.E."/>
        </authorList>
    </citation>
    <scope>NUCLEOTIDE SEQUENCE</scope>
</reference>
<evidence type="ECO:0000259" key="2">
    <source>
        <dbReference type="Pfam" id="PF05378"/>
    </source>
</evidence>
<dbReference type="AlphaFoldDB" id="A0A382JHC3"/>
<name>A0A382JHC3_9ZZZZ</name>
<evidence type="ECO:0000313" key="3">
    <source>
        <dbReference type="EMBL" id="SVC11108.1"/>
    </source>
</evidence>
<dbReference type="PANTHER" id="PTHR11365:SF23">
    <property type="entry name" value="HYPOTHETICAL 5-OXOPROLINASE (EUROFUNG)-RELATED"/>
    <property type="match status" value="1"/>
</dbReference>
<dbReference type="InterPro" id="IPR045079">
    <property type="entry name" value="Oxoprolinase-like"/>
</dbReference>
<dbReference type="GO" id="GO:0017168">
    <property type="term" value="F:5-oxoprolinase (ATP-hydrolyzing) activity"/>
    <property type="evidence" value="ECO:0007669"/>
    <property type="project" value="TreeGrafter"/>
</dbReference>
<dbReference type="Pfam" id="PF01968">
    <property type="entry name" value="Hydantoinase_A"/>
    <property type="match status" value="1"/>
</dbReference>
<feature type="domain" description="Hydantoinase/oxoprolinase N-terminal" evidence="2">
    <location>
        <begin position="6"/>
        <end position="179"/>
    </location>
</feature>
<accession>A0A382JHC3</accession>
<evidence type="ECO:0000259" key="1">
    <source>
        <dbReference type="Pfam" id="PF01968"/>
    </source>
</evidence>
<proteinExistence type="predicted"/>